<dbReference type="Proteomes" id="UP000192277">
    <property type="component" value="Unassembled WGS sequence"/>
</dbReference>
<evidence type="ECO:0000259" key="1">
    <source>
        <dbReference type="Pfam" id="PF13590"/>
    </source>
</evidence>
<reference evidence="2 3" key="1">
    <citation type="submission" date="2016-04" db="EMBL/GenBank/DDBJ databases">
        <authorList>
            <person name="Chen L."/>
            <person name="Zhuang W."/>
            <person name="Wang G."/>
        </authorList>
    </citation>
    <scope>NUCLEOTIDE SEQUENCE [LARGE SCALE GENOMIC DNA]</scope>
    <source>
        <strain evidence="3">GR20</strain>
    </source>
</reference>
<gene>
    <name evidence="2" type="ORF">A4D02_22020</name>
</gene>
<evidence type="ECO:0000313" key="3">
    <source>
        <dbReference type="Proteomes" id="UP000192277"/>
    </source>
</evidence>
<keyword evidence="3" id="KW-1185">Reference proteome</keyword>
<name>A0ABX3P1H9_9BACT</name>
<sequence length="217" mass="24553">MTTSLRFLLVACLLLPLLWGCYPKGAEYTDELDLVYTKYASGFNFTSLKTYSIPDSVVKITGDVISDPDHNGEPSFLPASSAKIITDQVKQNMNSYGWTLVDKNSKPDVTILASTMTTTNIYYYYDWWYWGWYYPGYNPGWGWYYPGYYPPYVTGYRSGSVFMQMIDNTSKPWTADNAPVVWVCILNGLAEGGTANIAARTQIGIDQAFTQSPYLKH</sequence>
<organism evidence="2 3">
    <name type="scientific">Niastella koreensis</name>
    <dbReference type="NCBI Taxonomy" id="354356"/>
    <lineage>
        <taxon>Bacteria</taxon>
        <taxon>Pseudomonadati</taxon>
        <taxon>Bacteroidota</taxon>
        <taxon>Chitinophagia</taxon>
        <taxon>Chitinophagales</taxon>
        <taxon>Chitinophagaceae</taxon>
        <taxon>Niastella</taxon>
    </lineage>
</organism>
<dbReference type="Pfam" id="PF13590">
    <property type="entry name" value="DUF4136"/>
    <property type="match status" value="1"/>
</dbReference>
<dbReference type="InterPro" id="IPR025411">
    <property type="entry name" value="DUF4136"/>
</dbReference>
<dbReference type="Gene3D" id="3.30.160.670">
    <property type="match status" value="1"/>
</dbReference>
<comment type="caution">
    <text evidence="2">The sequence shown here is derived from an EMBL/GenBank/DDBJ whole genome shotgun (WGS) entry which is preliminary data.</text>
</comment>
<protein>
    <recommendedName>
        <fullName evidence="1">DUF4136 domain-containing protein</fullName>
    </recommendedName>
</protein>
<dbReference type="RefSeq" id="WP_014218387.1">
    <property type="nucleotide sequence ID" value="NZ_LWBO01000003.1"/>
</dbReference>
<evidence type="ECO:0000313" key="2">
    <source>
        <dbReference type="EMBL" id="OQP53081.1"/>
    </source>
</evidence>
<accession>A0ABX3P1H9</accession>
<feature type="domain" description="DUF4136" evidence="1">
    <location>
        <begin position="35"/>
        <end position="214"/>
    </location>
</feature>
<proteinExistence type="predicted"/>
<dbReference type="EMBL" id="LWBO01000003">
    <property type="protein sequence ID" value="OQP53081.1"/>
    <property type="molecule type" value="Genomic_DNA"/>
</dbReference>